<dbReference type="GO" id="GO:0003677">
    <property type="term" value="F:DNA binding"/>
    <property type="evidence" value="ECO:0007669"/>
    <property type="project" value="InterPro"/>
</dbReference>
<dbReference type="Proteomes" id="UP000490386">
    <property type="component" value="Unassembled WGS sequence"/>
</dbReference>
<dbReference type="CDD" id="cd00093">
    <property type="entry name" value="HTH_XRE"/>
    <property type="match status" value="1"/>
</dbReference>
<evidence type="ECO:0000313" key="3">
    <source>
        <dbReference type="EMBL" id="KAB1636379.1"/>
    </source>
</evidence>
<sequence length="300" mass="32013">MTMSSANERRCSRGRPCVSDIRDSPARFASDLQSLREQAGRPTIVRLAESAGISKSVVGDALGGNRLPTAKTVERLVTALGADPAPWLERRSELVAPPRVELPPATIEQTEDGPTPVESGTQDASAEARLPTSEAPTPLPPPITKRRLVSTAAAAALVSAAVTSGVWFGVGQLQTADDPFASISDGFDPMQTVCRDDAVVAASEMRERETQVQLMYSTSCKAVWGRVTRYDGEAAGNELTMSVYPAVDRDSERRQSVSAYDVQSVYTPLGISPETSERWCGLATMTADGQTIDLGPELCI</sequence>
<comment type="caution">
    <text evidence="3">The sequence shown here is derived from an EMBL/GenBank/DDBJ whole genome shotgun (WGS) entry which is preliminary data.</text>
</comment>
<protein>
    <submittedName>
        <fullName evidence="3">DUF2690 domain-containing protein</fullName>
    </submittedName>
</protein>
<dbReference type="Gene3D" id="1.10.260.40">
    <property type="entry name" value="lambda repressor-like DNA-binding domains"/>
    <property type="match status" value="1"/>
</dbReference>
<reference evidence="3 4" key="1">
    <citation type="submission" date="2019-09" db="EMBL/GenBank/DDBJ databases">
        <title>Phylogeny of genus Pseudoclavibacter and closely related genus.</title>
        <authorList>
            <person name="Li Y."/>
        </authorList>
    </citation>
    <scope>NUCLEOTIDE SEQUENCE [LARGE SCALE GENOMIC DNA]</scope>
    <source>
        <strain evidence="3 4">THG-MD12</strain>
    </source>
</reference>
<dbReference type="AlphaFoldDB" id="A0A7J5AY15"/>
<name>A0A7J5AY15_9MICO</name>
<evidence type="ECO:0000256" key="1">
    <source>
        <dbReference type="SAM" id="MobiDB-lite"/>
    </source>
</evidence>
<organism evidence="3 4">
    <name type="scientific">Pseudoclavibacter terrae</name>
    <dbReference type="NCBI Taxonomy" id="1530195"/>
    <lineage>
        <taxon>Bacteria</taxon>
        <taxon>Bacillati</taxon>
        <taxon>Actinomycetota</taxon>
        <taxon>Actinomycetes</taxon>
        <taxon>Micrococcales</taxon>
        <taxon>Microbacteriaceae</taxon>
        <taxon>Pseudoclavibacter</taxon>
    </lineage>
</organism>
<proteinExistence type="predicted"/>
<keyword evidence="4" id="KW-1185">Reference proteome</keyword>
<feature type="domain" description="HTH cro/C1-type" evidence="2">
    <location>
        <begin position="32"/>
        <end position="87"/>
    </location>
</feature>
<dbReference type="InterPro" id="IPR010982">
    <property type="entry name" value="Lambda_DNA-bd_dom_sf"/>
</dbReference>
<dbReference type="Pfam" id="PF13560">
    <property type="entry name" value="HTH_31"/>
    <property type="match status" value="1"/>
</dbReference>
<feature type="region of interest" description="Disordered" evidence="1">
    <location>
        <begin position="102"/>
        <end position="142"/>
    </location>
</feature>
<feature type="region of interest" description="Disordered" evidence="1">
    <location>
        <begin position="1"/>
        <end position="22"/>
    </location>
</feature>
<dbReference type="SUPFAM" id="SSF47413">
    <property type="entry name" value="lambda repressor-like DNA-binding domains"/>
    <property type="match status" value="1"/>
</dbReference>
<dbReference type="SMART" id="SM00530">
    <property type="entry name" value="HTH_XRE"/>
    <property type="match status" value="1"/>
</dbReference>
<evidence type="ECO:0000313" key="4">
    <source>
        <dbReference type="Proteomes" id="UP000490386"/>
    </source>
</evidence>
<dbReference type="Pfam" id="PF10901">
    <property type="entry name" value="DUF2690"/>
    <property type="match status" value="1"/>
</dbReference>
<accession>A0A7J5AY15</accession>
<dbReference type="PROSITE" id="PS50943">
    <property type="entry name" value="HTH_CROC1"/>
    <property type="match status" value="1"/>
</dbReference>
<evidence type="ECO:0000259" key="2">
    <source>
        <dbReference type="PROSITE" id="PS50943"/>
    </source>
</evidence>
<gene>
    <name evidence="3" type="ORF">F8O03_15585</name>
</gene>
<dbReference type="InterPro" id="IPR021224">
    <property type="entry name" value="DUF2690"/>
</dbReference>
<dbReference type="EMBL" id="WBJX01000006">
    <property type="protein sequence ID" value="KAB1636379.1"/>
    <property type="molecule type" value="Genomic_DNA"/>
</dbReference>
<dbReference type="OrthoDB" id="4988873at2"/>
<dbReference type="InterPro" id="IPR001387">
    <property type="entry name" value="Cro/C1-type_HTH"/>
</dbReference>